<comment type="caution">
    <text evidence="1">The sequence shown here is derived from an EMBL/GenBank/DDBJ whole genome shotgun (WGS) entry which is preliminary data.</text>
</comment>
<name>A0A062TY59_9PROT</name>
<dbReference type="Gene3D" id="3.40.50.150">
    <property type="entry name" value="Vaccinia Virus protein VP39"/>
    <property type="match status" value="1"/>
</dbReference>
<dbReference type="PROSITE" id="PS51257">
    <property type="entry name" value="PROKAR_LIPOPROTEIN"/>
    <property type="match status" value="1"/>
</dbReference>
<keyword evidence="2" id="KW-1185">Reference proteome</keyword>
<dbReference type="Proteomes" id="UP000249123">
    <property type="component" value="Unassembled WGS sequence"/>
</dbReference>
<evidence type="ECO:0000313" key="1">
    <source>
        <dbReference type="EMBL" id="RAN36145.1"/>
    </source>
</evidence>
<gene>
    <name evidence="1" type="ORF">HY3_00775</name>
</gene>
<accession>A0A328JXW5</accession>
<dbReference type="SUPFAM" id="SSF53335">
    <property type="entry name" value="S-adenosyl-L-methionine-dependent methyltransferases"/>
    <property type="match status" value="1"/>
</dbReference>
<protein>
    <submittedName>
        <fullName evidence="1">Uncharacterized protein</fullName>
    </submittedName>
</protein>
<dbReference type="OrthoDB" id="9342567at2"/>
<reference evidence="1 2" key="1">
    <citation type="submission" date="2013-04" db="EMBL/GenBank/DDBJ databases">
        <title>Hyphomonas sp. T24B3 Genome Sequencing.</title>
        <authorList>
            <person name="Lai Q."/>
            <person name="Shao Z."/>
        </authorList>
    </citation>
    <scope>NUCLEOTIDE SEQUENCE [LARGE SCALE GENOMIC DNA]</scope>
    <source>
        <strain evidence="1 2">T24B3</strain>
    </source>
</reference>
<dbReference type="Pfam" id="PF01209">
    <property type="entry name" value="Ubie_methyltran"/>
    <property type="match status" value="1"/>
</dbReference>
<dbReference type="RefSeq" id="WP_051594561.1">
    <property type="nucleotide sequence ID" value="NZ_AWFA01000001.1"/>
</dbReference>
<dbReference type="STRING" id="1280941.HY2_00295"/>
<dbReference type="eggNOG" id="COG4798">
    <property type="taxonomic scope" value="Bacteria"/>
</dbReference>
<dbReference type="AlphaFoldDB" id="A0A062TY59"/>
<proteinExistence type="predicted"/>
<sequence>MKQITFLAFSATLLAGCAHNAATQDSIAMETVTPAYDYSSVFVKDDRPEGDYEQYEIRKSLEVLEFTGVQPGMTVVDLEAGGGVYTELFSRVVGEEGRVFLQNPPAFDVFLGDSVEKRMDGRLMNVTHIKVPFDDLEPVGDQQADLVTWLLGPHELWYTPEGMQPGDLGDPITAFSEISRVLKPGGHFVVIDHNAPDGAPATTGGETHRLAKEILVQMAEDTGLELVEESDMLANPADDRTLNVFDPAIRRHTDRYVLKFEKP</sequence>
<dbReference type="EMBL" id="AWFB01000001">
    <property type="protein sequence ID" value="RAN36145.1"/>
    <property type="molecule type" value="Genomic_DNA"/>
</dbReference>
<dbReference type="CDD" id="cd02440">
    <property type="entry name" value="AdoMet_MTases"/>
    <property type="match status" value="1"/>
</dbReference>
<organism evidence="1 2">
    <name type="scientific">Hyphomonas pacifica</name>
    <dbReference type="NCBI Taxonomy" id="1280941"/>
    <lineage>
        <taxon>Bacteria</taxon>
        <taxon>Pseudomonadati</taxon>
        <taxon>Pseudomonadota</taxon>
        <taxon>Alphaproteobacteria</taxon>
        <taxon>Hyphomonadales</taxon>
        <taxon>Hyphomonadaceae</taxon>
        <taxon>Hyphomonas</taxon>
    </lineage>
</organism>
<dbReference type="InterPro" id="IPR029063">
    <property type="entry name" value="SAM-dependent_MTases_sf"/>
</dbReference>
<accession>A0A062TY59</accession>
<evidence type="ECO:0000313" key="2">
    <source>
        <dbReference type="Proteomes" id="UP000249123"/>
    </source>
</evidence>